<accession>B8J622</accession>
<keyword evidence="2" id="KW-1185">Reference proteome</keyword>
<proteinExistence type="predicted"/>
<reference evidence="1" key="1">
    <citation type="submission" date="2009-01" db="EMBL/GenBank/DDBJ databases">
        <title>Complete sequence of Anaeromyxobacter dehalogenans 2CP-1.</title>
        <authorList>
            <consortium name="US DOE Joint Genome Institute"/>
            <person name="Lucas S."/>
            <person name="Copeland A."/>
            <person name="Lapidus A."/>
            <person name="Glavina del Rio T."/>
            <person name="Dalin E."/>
            <person name="Tice H."/>
            <person name="Bruce D."/>
            <person name="Goodwin L."/>
            <person name="Pitluck S."/>
            <person name="Saunders E."/>
            <person name="Brettin T."/>
            <person name="Detter J.C."/>
            <person name="Han C."/>
            <person name="Larimer F."/>
            <person name="Land M."/>
            <person name="Hauser L."/>
            <person name="Kyrpides N."/>
            <person name="Ovchinnikova G."/>
            <person name="Beliaev A.S."/>
            <person name="Richardson P."/>
        </authorList>
    </citation>
    <scope>NUCLEOTIDE SEQUENCE</scope>
    <source>
        <strain evidence="1">2CP-1</strain>
    </source>
</reference>
<evidence type="ECO:0000313" key="1">
    <source>
        <dbReference type="EMBL" id="ACL66917.1"/>
    </source>
</evidence>
<organism evidence="1 2">
    <name type="scientific">Anaeromyxobacter dehalogenans (strain ATCC BAA-258 / DSM 21875 / 2CP-1)</name>
    <dbReference type="NCBI Taxonomy" id="455488"/>
    <lineage>
        <taxon>Bacteria</taxon>
        <taxon>Pseudomonadati</taxon>
        <taxon>Myxococcota</taxon>
        <taxon>Myxococcia</taxon>
        <taxon>Myxococcales</taxon>
        <taxon>Cystobacterineae</taxon>
        <taxon>Anaeromyxobacteraceae</taxon>
        <taxon>Anaeromyxobacter</taxon>
    </lineage>
</organism>
<gene>
    <name evidence="1" type="ordered locus">A2cp1_3587</name>
</gene>
<evidence type="ECO:0000313" key="2">
    <source>
        <dbReference type="Proteomes" id="UP000007089"/>
    </source>
</evidence>
<dbReference type="EMBL" id="CP001359">
    <property type="protein sequence ID" value="ACL66917.1"/>
    <property type="molecule type" value="Genomic_DNA"/>
</dbReference>
<evidence type="ECO:0008006" key="3">
    <source>
        <dbReference type="Google" id="ProtNLM"/>
    </source>
</evidence>
<dbReference type="RefSeq" id="WP_015934699.1">
    <property type="nucleotide sequence ID" value="NC_011891.1"/>
</dbReference>
<dbReference type="HOGENOM" id="CLU_1486122_0_0_7"/>
<name>B8J622_ANAD2</name>
<protein>
    <recommendedName>
        <fullName evidence="3">Suppressor of fused-like domain-containing protein</fullName>
    </recommendedName>
</protein>
<dbReference type="KEGG" id="acp:A2cp1_3587"/>
<sequence length="181" mass="18828">MEAALNRLEARVLVYVMEHVPAAGGGRAVEVALDPEGPPAVFASAPLAPSPGAAVVFTLGRTGRRVVATLTDADPMVVGTLLARVERVAPFGDAVRILPFADPALAEAGRAGVALLPPSAGRWFPDLPDAIRFDAELVQVSMAAFLSPHELAEAQAHGPAALLAAFGRGERDLIRFGARPR</sequence>
<dbReference type="Proteomes" id="UP000007089">
    <property type="component" value="Chromosome"/>
</dbReference>
<dbReference type="AlphaFoldDB" id="B8J622"/>